<feature type="region of interest" description="Disordered" evidence="1">
    <location>
        <begin position="1"/>
        <end position="151"/>
    </location>
</feature>
<gene>
    <name evidence="2" type="primary">ORF51133</name>
</gene>
<feature type="compositionally biased region" description="Low complexity" evidence="1">
    <location>
        <begin position="110"/>
        <end position="151"/>
    </location>
</feature>
<feature type="non-terminal residue" evidence="2">
    <location>
        <position position="1"/>
    </location>
</feature>
<sequence>FNKPGSSISDSNPNTNPFSSVSTQGSNPFLQQDSKNPFLNNAPDHQWGLINQTSDLDVGNSDLSQEHKDSSLTASNIPTTASKLSLLPPPPNAKLSTSKQSRMWSSVGPSLAASLDESSSSSSDRIPYNSYSRHSLSSSDLHSSSSFSDLG</sequence>
<protein>
    <submittedName>
        <fullName evidence="2">Uncharacterized protein</fullName>
    </submittedName>
</protein>
<dbReference type="AlphaFoldDB" id="A0A0B6Z937"/>
<proteinExistence type="predicted"/>
<accession>A0A0B6Z937</accession>
<feature type="non-terminal residue" evidence="2">
    <location>
        <position position="151"/>
    </location>
</feature>
<feature type="compositionally biased region" description="Polar residues" evidence="1">
    <location>
        <begin position="1"/>
        <end position="39"/>
    </location>
</feature>
<evidence type="ECO:0000256" key="1">
    <source>
        <dbReference type="SAM" id="MobiDB-lite"/>
    </source>
</evidence>
<dbReference type="EMBL" id="HACG01017390">
    <property type="protein sequence ID" value="CEK64255.1"/>
    <property type="molecule type" value="Transcribed_RNA"/>
</dbReference>
<evidence type="ECO:0000313" key="2">
    <source>
        <dbReference type="EMBL" id="CEK64255.1"/>
    </source>
</evidence>
<organism evidence="2">
    <name type="scientific">Arion vulgaris</name>
    <dbReference type="NCBI Taxonomy" id="1028688"/>
    <lineage>
        <taxon>Eukaryota</taxon>
        <taxon>Metazoa</taxon>
        <taxon>Spiralia</taxon>
        <taxon>Lophotrochozoa</taxon>
        <taxon>Mollusca</taxon>
        <taxon>Gastropoda</taxon>
        <taxon>Heterobranchia</taxon>
        <taxon>Euthyneura</taxon>
        <taxon>Panpulmonata</taxon>
        <taxon>Eupulmonata</taxon>
        <taxon>Stylommatophora</taxon>
        <taxon>Helicina</taxon>
        <taxon>Arionoidea</taxon>
        <taxon>Arionidae</taxon>
        <taxon>Arion</taxon>
    </lineage>
</organism>
<feature type="compositionally biased region" description="Polar residues" evidence="1">
    <location>
        <begin position="71"/>
        <end position="83"/>
    </location>
</feature>
<name>A0A0B6Z937_9EUPU</name>
<feature type="compositionally biased region" description="Polar residues" evidence="1">
    <location>
        <begin position="94"/>
        <end position="108"/>
    </location>
</feature>
<reference evidence="2" key="1">
    <citation type="submission" date="2014-12" db="EMBL/GenBank/DDBJ databases">
        <title>Insight into the proteome of Arion vulgaris.</title>
        <authorList>
            <person name="Aradska J."/>
            <person name="Bulat T."/>
            <person name="Smidak R."/>
            <person name="Sarate P."/>
            <person name="Gangsoo J."/>
            <person name="Sialana F."/>
            <person name="Bilban M."/>
            <person name="Lubec G."/>
        </authorList>
    </citation>
    <scope>NUCLEOTIDE SEQUENCE</scope>
    <source>
        <tissue evidence="2">Skin</tissue>
    </source>
</reference>